<keyword evidence="1" id="KW-0472">Membrane</keyword>
<proteinExistence type="predicted"/>
<name>A0A084AEH1_LACLC</name>
<evidence type="ECO:0000256" key="1">
    <source>
        <dbReference type="SAM" id="Phobius"/>
    </source>
</evidence>
<feature type="transmembrane region" description="Helical" evidence="1">
    <location>
        <begin position="48"/>
        <end position="71"/>
    </location>
</feature>
<gene>
    <name evidence="2" type="ORF">U725_00022</name>
</gene>
<evidence type="ECO:0008006" key="4">
    <source>
        <dbReference type="Google" id="ProtNLM"/>
    </source>
</evidence>
<sequence>MYCIDYKRLKSSERSEMKQNLSREEAKKSLVYDPYFEKGNYGSKIFQTLVAILSWFGVLIPFLWILFPFVFPNRAQYNHIVVYLEEKTTLLFLLIFLSVSFVFLTILYILLTFWNNYRFKHFLQKEKQYDDERLNKRRELLNKAYDERFGSEEFRHKVCFYSVKEEQNLETDFVKKLYQEGEKND</sequence>
<evidence type="ECO:0000313" key="2">
    <source>
        <dbReference type="EMBL" id="KEY63700.1"/>
    </source>
</evidence>
<dbReference type="Proteomes" id="UP000028401">
    <property type="component" value="Unassembled WGS sequence"/>
</dbReference>
<feature type="transmembrane region" description="Helical" evidence="1">
    <location>
        <begin position="91"/>
        <end position="114"/>
    </location>
</feature>
<comment type="caution">
    <text evidence="2">The sequence shown here is derived from an EMBL/GenBank/DDBJ whole genome shotgun (WGS) entry which is preliminary data.</text>
</comment>
<evidence type="ECO:0000313" key="3">
    <source>
        <dbReference type="Proteomes" id="UP000028401"/>
    </source>
</evidence>
<dbReference type="EMBL" id="AZSI01000002">
    <property type="protein sequence ID" value="KEY63700.1"/>
    <property type="molecule type" value="Genomic_DNA"/>
</dbReference>
<dbReference type="PATRIC" id="fig|1415168.3.peg.26"/>
<dbReference type="AlphaFoldDB" id="A0A084AEH1"/>
<accession>A0A084AEH1</accession>
<reference evidence="2 3" key="1">
    <citation type="submission" date="2014-06" db="EMBL/GenBank/DDBJ databases">
        <title>Draft genome sequence of the putrescine producing strain Lactococcus lactis subsp cremoris GE214.</title>
        <authorList>
            <person name="Ladero V."/>
            <person name="Linares D.M."/>
            <person name="del Rio B."/>
            <person name="Mayo B."/>
            <person name="Martin M.C."/>
            <person name="Fernandez M."/>
            <person name="Alvarez M.A."/>
        </authorList>
    </citation>
    <scope>NUCLEOTIDE SEQUENCE [LARGE SCALE GENOMIC DNA]</scope>
    <source>
        <strain evidence="2 3">GE214</strain>
    </source>
</reference>
<keyword evidence="1" id="KW-1133">Transmembrane helix</keyword>
<keyword evidence="1" id="KW-0812">Transmembrane</keyword>
<organism evidence="2 3">
    <name type="scientific">Lactococcus cremoris subsp. cremoris GE214</name>
    <dbReference type="NCBI Taxonomy" id="1415168"/>
    <lineage>
        <taxon>Bacteria</taxon>
        <taxon>Bacillati</taxon>
        <taxon>Bacillota</taxon>
        <taxon>Bacilli</taxon>
        <taxon>Lactobacillales</taxon>
        <taxon>Streptococcaceae</taxon>
        <taxon>Lactococcus</taxon>
        <taxon>Lactococcus cremoris subsp. cremoris</taxon>
    </lineage>
</organism>
<protein>
    <recommendedName>
        <fullName evidence="4">Cell division protein</fullName>
    </recommendedName>
</protein>